<keyword evidence="3" id="KW-0238">DNA-binding</keyword>
<evidence type="ECO:0000256" key="2">
    <source>
        <dbReference type="ARBA" id="ARBA00023015"/>
    </source>
</evidence>
<dbReference type="SMART" id="SM00066">
    <property type="entry name" value="GAL4"/>
    <property type="match status" value="1"/>
</dbReference>
<dbReference type="Gene3D" id="4.10.240.10">
    <property type="entry name" value="Zn(2)-C6 fungal-type DNA-binding domain"/>
    <property type="match status" value="1"/>
</dbReference>
<keyword evidence="5" id="KW-0539">Nucleus</keyword>
<evidence type="ECO:0000256" key="3">
    <source>
        <dbReference type="ARBA" id="ARBA00023125"/>
    </source>
</evidence>
<dbReference type="STRING" id="490622.A0A395NH89"/>
<dbReference type="Proteomes" id="UP000266272">
    <property type="component" value="Unassembled WGS sequence"/>
</dbReference>
<protein>
    <submittedName>
        <fullName evidence="8">Fungal transcriptional regulatory</fullName>
    </submittedName>
</protein>
<evidence type="ECO:0000256" key="6">
    <source>
        <dbReference type="SAM" id="MobiDB-lite"/>
    </source>
</evidence>
<sequence>MAPGKAQPAPAAGPQKHRACDECRFRKIACSKEPDGCLRCQKEGITCVYSPQKPMGRPRKRRHAEASAHAAVSVTLSVSMPESVPAAVPSAAQTASSSLLASASASVPTLAPTPDSTGASATAAAAAAAAAAAPIAASAPHSSSLSSDIGSHAAAPSTYIDAGHHHNHHHLHHHHHHHNAAAHHHNHQQSVLPTDPGSGFMSQPLAGDLSYLDLLPDYDTAGSNLFGIDDGVSFDNMPRHTQGLFDGTVLTMNMSQADLFEGISFDETDPSSATMSKDLNDSLQRYMVSQYSQPPAPSESSPSTHSNCFESLDPASADTSSALGTPKPHPQVSCDCLSSLSAALGSLNRLPSDVILAMRVARNATKIAHDTLNCTHCYGDMYDLSKPAPISRFQNFMCLGALVPSACNAYASILEMVDRDTERAKQEYRLLYFSFKEVGGIWGSLIDDGTPSSSPDCALLKSYNNKYLEPDIWRTTIRAILKVDVYGFDHRTASVSTSLDCGTPPQVYLHRGLKDVIARLDEKNQKRHDIADALMQSSQVFPHSPYLLFSGPPKPCPREDRHCVRMLDVARSALSNLVIS</sequence>
<dbReference type="GO" id="GO:0008270">
    <property type="term" value="F:zinc ion binding"/>
    <property type="evidence" value="ECO:0007669"/>
    <property type="project" value="InterPro"/>
</dbReference>
<dbReference type="OrthoDB" id="3498215at2759"/>
<evidence type="ECO:0000313" key="8">
    <source>
        <dbReference type="EMBL" id="RFU75291.1"/>
    </source>
</evidence>
<proteinExistence type="predicted"/>
<dbReference type="InterPro" id="IPR051711">
    <property type="entry name" value="Stress_Response_Reg"/>
</dbReference>
<evidence type="ECO:0000256" key="1">
    <source>
        <dbReference type="ARBA" id="ARBA00004123"/>
    </source>
</evidence>
<keyword evidence="4" id="KW-0804">Transcription</keyword>
<dbReference type="GO" id="GO:0005634">
    <property type="term" value="C:nucleus"/>
    <property type="evidence" value="ECO:0007669"/>
    <property type="project" value="UniProtKB-SubCell"/>
</dbReference>
<dbReference type="GO" id="GO:0000981">
    <property type="term" value="F:DNA-binding transcription factor activity, RNA polymerase II-specific"/>
    <property type="evidence" value="ECO:0007669"/>
    <property type="project" value="InterPro"/>
</dbReference>
<feature type="region of interest" description="Disordered" evidence="6">
    <location>
        <begin position="159"/>
        <end position="199"/>
    </location>
</feature>
<evidence type="ECO:0000259" key="7">
    <source>
        <dbReference type="PROSITE" id="PS50048"/>
    </source>
</evidence>
<accession>A0A395NH89</accession>
<dbReference type="PROSITE" id="PS50048">
    <property type="entry name" value="ZN2_CY6_FUNGAL_2"/>
    <property type="match status" value="1"/>
</dbReference>
<dbReference type="GO" id="GO:0043565">
    <property type="term" value="F:sequence-specific DNA binding"/>
    <property type="evidence" value="ECO:0007669"/>
    <property type="project" value="TreeGrafter"/>
</dbReference>
<evidence type="ECO:0000256" key="5">
    <source>
        <dbReference type="ARBA" id="ARBA00023242"/>
    </source>
</evidence>
<dbReference type="AlphaFoldDB" id="A0A395NH89"/>
<comment type="subcellular location">
    <subcellularLocation>
        <location evidence="1">Nucleus</location>
    </subcellularLocation>
</comment>
<dbReference type="InterPro" id="IPR001138">
    <property type="entry name" value="Zn2Cys6_DnaBD"/>
</dbReference>
<reference evidence="8 9" key="1">
    <citation type="journal article" date="2018" name="PLoS Pathog.">
        <title>Evolution of structural diversity of trichothecenes, a family of toxins produced by plant pathogenic and entomopathogenic fungi.</title>
        <authorList>
            <person name="Proctor R.H."/>
            <person name="McCormick S.P."/>
            <person name="Kim H.S."/>
            <person name="Cardoza R.E."/>
            <person name="Stanley A.M."/>
            <person name="Lindo L."/>
            <person name="Kelly A."/>
            <person name="Brown D.W."/>
            <person name="Lee T."/>
            <person name="Vaughan M.M."/>
            <person name="Alexander N.J."/>
            <person name="Busman M."/>
            <person name="Gutierrez S."/>
        </authorList>
    </citation>
    <scope>NUCLEOTIDE SEQUENCE [LARGE SCALE GENOMIC DNA]</scope>
    <source>
        <strain evidence="8 9">IBT 40837</strain>
    </source>
</reference>
<dbReference type="PROSITE" id="PS00463">
    <property type="entry name" value="ZN2_CY6_FUNGAL_1"/>
    <property type="match status" value="1"/>
</dbReference>
<dbReference type="Pfam" id="PF00172">
    <property type="entry name" value="Zn_clus"/>
    <property type="match status" value="1"/>
</dbReference>
<gene>
    <name evidence="8" type="ORF">TARUN_6975</name>
</gene>
<dbReference type="CDD" id="cd00067">
    <property type="entry name" value="GAL4"/>
    <property type="match status" value="1"/>
</dbReference>
<dbReference type="GO" id="GO:0045944">
    <property type="term" value="P:positive regulation of transcription by RNA polymerase II"/>
    <property type="evidence" value="ECO:0007669"/>
    <property type="project" value="TreeGrafter"/>
</dbReference>
<keyword evidence="9" id="KW-1185">Reference proteome</keyword>
<dbReference type="PANTHER" id="PTHR47540">
    <property type="entry name" value="THIAMINE REPRESSIBLE GENES REGULATORY PROTEIN THI5"/>
    <property type="match status" value="1"/>
</dbReference>
<comment type="caution">
    <text evidence="8">The sequence shown here is derived from an EMBL/GenBank/DDBJ whole genome shotgun (WGS) entry which is preliminary data.</text>
</comment>
<feature type="domain" description="Zn(2)-C6 fungal-type" evidence="7">
    <location>
        <begin position="19"/>
        <end position="49"/>
    </location>
</feature>
<dbReference type="SUPFAM" id="SSF57701">
    <property type="entry name" value="Zn2/Cys6 DNA-binding domain"/>
    <property type="match status" value="1"/>
</dbReference>
<feature type="region of interest" description="Disordered" evidence="6">
    <location>
        <begin position="290"/>
        <end position="326"/>
    </location>
</feature>
<dbReference type="EMBL" id="PXOA01000451">
    <property type="protein sequence ID" value="RFU75291.1"/>
    <property type="molecule type" value="Genomic_DNA"/>
</dbReference>
<name>A0A395NH89_TRIAR</name>
<feature type="compositionally biased region" description="Low complexity" evidence="6">
    <location>
        <begin position="290"/>
        <end position="306"/>
    </location>
</feature>
<evidence type="ECO:0000256" key="4">
    <source>
        <dbReference type="ARBA" id="ARBA00023163"/>
    </source>
</evidence>
<evidence type="ECO:0000313" key="9">
    <source>
        <dbReference type="Proteomes" id="UP000266272"/>
    </source>
</evidence>
<keyword evidence="2" id="KW-0805">Transcription regulation</keyword>
<feature type="compositionally biased region" description="Basic residues" evidence="6">
    <location>
        <begin position="165"/>
        <end position="187"/>
    </location>
</feature>
<organism evidence="8 9">
    <name type="scientific">Trichoderma arundinaceum</name>
    <dbReference type="NCBI Taxonomy" id="490622"/>
    <lineage>
        <taxon>Eukaryota</taxon>
        <taxon>Fungi</taxon>
        <taxon>Dikarya</taxon>
        <taxon>Ascomycota</taxon>
        <taxon>Pezizomycotina</taxon>
        <taxon>Sordariomycetes</taxon>
        <taxon>Hypocreomycetidae</taxon>
        <taxon>Hypocreales</taxon>
        <taxon>Hypocreaceae</taxon>
        <taxon>Trichoderma</taxon>
    </lineage>
</organism>
<dbReference type="PANTHER" id="PTHR47540:SF2">
    <property type="entry name" value="ZN(II)2CYS6 TRANSCRIPTION FACTOR (EUROFUNG)"/>
    <property type="match status" value="1"/>
</dbReference>
<dbReference type="InterPro" id="IPR036864">
    <property type="entry name" value="Zn2-C6_fun-type_DNA-bd_sf"/>
</dbReference>